<name>D2TU69_CITRI</name>
<dbReference type="STRING" id="637910.ROD_38311"/>
<gene>
    <name evidence="1" type="ordered locus">ROD_38311</name>
</gene>
<dbReference type="HOGENOM" id="CLU_808216_0_0_6"/>
<dbReference type="AlphaFoldDB" id="D2TU69"/>
<keyword evidence="2" id="KW-1185">Reference proteome</keyword>
<dbReference type="KEGG" id="cro:ROD_38311"/>
<dbReference type="EMBL" id="FN543502">
    <property type="protein sequence ID" value="CBG90535.1"/>
    <property type="molecule type" value="Genomic_DNA"/>
</dbReference>
<proteinExistence type="predicted"/>
<organism evidence="1 2">
    <name type="scientific">Citrobacter rodentium (strain ICC168)</name>
    <name type="common">Citrobacter freundii biotype 4280</name>
    <dbReference type="NCBI Taxonomy" id="637910"/>
    <lineage>
        <taxon>Bacteria</taxon>
        <taxon>Pseudomonadati</taxon>
        <taxon>Pseudomonadota</taxon>
        <taxon>Gammaproteobacteria</taxon>
        <taxon>Enterobacterales</taxon>
        <taxon>Enterobacteriaceae</taxon>
        <taxon>Citrobacter</taxon>
    </lineage>
</organism>
<sequence length="343" mass="36478">MFIHKDVVPGLKALAFLLGFIAIPLNAKTYDWPLPENGTLTVNIARGALLIVTRDDGKPQVSLDMQKVNIAREASLTTRKITGDISSDEPQWSPDGQNATLTLPAPADIDLQKVKGVTAALSLPATGQYEINGTLTDIYLKGTKNNIRVNVVDGKVNAQNALSGSVSLDVMKGEILTEAMKVPVSVKLRSGNLTDKNSEGPLTLDLVKGDLTLNSLSETIHIRQTTGTQNIHALACETFSNNLQTGNGKIHFGTVLAKGDIFSADGEIITVIPASWQGKIIAEGITGNNIINQLSAQKPVAIKAPLSDEYLEIAHGKVPDKSIMTLKTVGGVFTLQPEGQGSK</sequence>
<dbReference type="eggNOG" id="ENOG503295S">
    <property type="taxonomic scope" value="Bacteria"/>
</dbReference>
<accession>D2TU69</accession>
<reference evidence="1 2" key="1">
    <citation type="journal article" date="2010" name="J. Bacteriol.">
        <title>The Citrobacter rodentium genome sequence reveals convergent evolution with human pathogenic Escherichia coli.</title>
        <authorList>
            <person name="Petty N.K."/>
            <person name="Bulgin R."/>
            <person name="Crepin V.F."/>
            <person name="Cerdeno-Tarraga A.M."/>
            <person name="Schroeder G.N."/>
            <person name="Quail M.A."/>
            <person name="Lennard N."/>
            <person name="Corton C."/>
            <person name="Barron A."/>
            <person name="Clark L."/>
            <person name="Toribio A.L."/>
            <person name="Parkhill J."/>
            <person name="Dougan G."/>
            <person name="Frankel G."/>
            <person name="Thomson N.R."/>
        </authorList>
    </citation>
    <scope>NUCLEOTIDE SEQUENCE [LARGE SCALE GENOMIC DNA]</scope>
    <source>
        <strain evidence="1 2">ICC168</strain>
    </source>
</reference>
<protein>
    <submittedName>
        <fullName evidence="1">Exported protein</fullName>
    </submittedName>
</protein>
<evidence type="ECO:0000313" key="2">
    <source>
        <dbReference type="Proteomes" id="UP000001889"/>
    </source>
</evidence>
<dbReference type="Proteomes" id="UP000001889">
    <property type="component" value="Chromosome"/>
</dbReference>
<dbReference type="RefSeq" id="WP_012907815.1">
    <property type="nucleotide sequence ID" value="NC_013716.1"/>
</dbReference>
<evidence type="ECO:0000313" key="1">
    <source>
        <dbReference type="EMBL" id="CBG90535.1"/>
    </source>
</evidence>